<dbReference type="PANTHER" id="PTHR43791">
    <property type="entry name" value="PERMEASE-RELATED"/>
    <property type="match status" value="1"/>
</dbReference>
<sequence length="495" mass="54759">MDTLGSNVSPVPPKPEGVHISVTPISVDEDRGNVGLSQFERAMEAGNSEENRYMDSSYGQNARDLSARSALRTDELVPSFASFYGPHSPVDKTALNYGNLYGMQTSLHLTGNQFDWFASGARLDYNQTEDKASLTEPQFSSLSFLLTHRRVPDVQYSLGYLVGNYPDGWLLQHYHAGKVLSTMCTTLEDVALVLTKLWDELGLLRAPDLEHFFLGLVEAIVTPGLTILTSIWYSQSEVPLRAMIWYTFNGWSGILGGFVAYAIGTIPDPALPRWEYIFLILGSISVAFAVVLWLFFPDSPVEARFLNEDERVLAVKRVAEAKLGMKNTQFKAYQGMGFTTLQSTLLDAASNGVLVLSLVVAGWVCTRFENSNVTCIIAAACLAYLPTNRKWSRLVAYWFTSFQPLSPRHWQSISDSPQVGGFTKKTFTTALVFIGYCVGNVVGPQFLIESEAPIYQTGIKAMFIDALIQLVAIQGYVVKTGERETILLLHLGCAD</sequence>
<name>M2P875_CERS8</name>
<evidence type="ECO:0000256" key="5">
    <source>
        <dbReference type="ARBA" id="ARBA00023136"/>
    </source>
</evidence>
<feature type="transmembrane region" description="Helical" evidence="6">
    <location>
        <begin position="212"/>
        <end position="232"/>
    </location>
</feature>
<dbReference type="InterPro" id="IPR036259">
    <property type="entry name" value="MFS_trans_sf"/>
</dbReference>
<organism evidence="7 8">
    <name type="scientific">Ceriporiopsis subvermispora (strain B)</name>
    <name type="common">White-rot fungus</name>
    <name type="synonym">Gelatoporia subvermispora</name>
    <dbReference type="NCBI Taxonomy" id="914234"/>
    <lineage>
        <taxon>Eukaryota</taxon>
        <taxon>Fungi</taxon>
        <taxon>Dikarya</taxon>
        <taxon>Basidiomycota</taxon>
        <taxon>Agaricomycotina</taxon>
        <taxon>Agaricomycetes</taxon>
        <taxon>Polyporales</taxon>
        <taxon>Gelatoporiaceae</taxon>
        <taxon>Gelatoporia</taxon>
    </lineage>
</organism>
<evidence type="ECO:0000256" key="4">
    <source>
        <dbReference type="ARBA" id="ARBA00022989"/>
    </source>
</evidence>
<evidence type="ECO:0000256" key="1">
    <source>
        <dbReference type="ARBA" id="ARBA00004141"/>
    </source>
</evidence>
<dbReference type="GO" id="GO:0016020">
    <property type="term" value="C:membrane"/>
    <property type="evidence" value="ECO:0007669"/>
    <property type="project" value="UniProtKB-SubCell"/>
</dbReference>
<keyword evidence="8" id="KW-1185">Reference proteome</keyword>
<evidence type="ECO:0000256" key="3">
    <source>
        <dbReference type="ARBA" id="ARBA00022692"/>
    </source>
</evidence>
<keyword evidence="4 6" id="KW-1133">Transmembrane helix</keyword>
<gene>
    <name evidence="7" type="ORF">CERSUDRAFT_78016</name>
</gene>
<keyword evidence="2" id="KW-0813">Transport</keyword>
<feature type="transmembrane region" description="Helical" evidence="6">
    <location>
        <begin position="244"/>
        <end position="264"/>
    </location>
</feature>
<proteinExistence type="predicted"/>
<evidence type="ECO:0000313" key="8">
    <source>
        <dbReference type="Proteomes" id="UP000016930"/>
    </source>
</evidence>
<dbReference type="GO" id="GO:0022857">
    <property type="term" value="F:transmembrane transporter activity"/>
    <property type="evidence" value="ECO:0007669"/>
    <property type="project" value="InterPro"/>
</dbReference>
<comment type="subcellular location">
    <subcellularLocation>
        <location evidence="1">Membrane</location>
        <topology evidence="1">Multi-pass membrane protein</topology>
    </subcellularLocation>
</comment>
<dbReference type="EMBL" id="KB445817">
    <property type="protein sequence ID" value="EMD31559.1"/>
    <property type="molecule type" value="Genomic_DNA"/>
</dbReference>
<dbReference type="OrthoDB" id="6730379at2759"/>
<dbReference type="Pfam" id="PF07690">
    <property type="entry name" value="MFS_1"/>
    <property type="match status" value="1"/>
</dbReference>
<protein>
    <submittedName>
        <fullName evidence="7">Uncharacterized protein</fullName>
    </submittedName>
</protein>
<dbReference type="PANTHER" id="PTHR43791:SF70">
    <property type="entry name" value="MAJOR FACILITATOR SUPERFAMILY (MFS) PROFILE DOMAIN-CONTAINING PROTEIN"/>
    <property type="match status" value="1"/>
</dbReference>
<dbReference type="HOGENOM" id="CLU_001265_0_5_1"/>
<feature type="transmembrane region" description="Helical" evidence="6">
    <location>
        <begin position="276"/>
        <end position="296"/>
    </location>
</feature>
<accession>M2P875</accession>
<evidence type="ECO:0000313" key="7">
    <source>
        <dbReference type="EMBL" id="EMD31559.1"/>
    </source>
</evidence>
<dbReference type="Proteomes" id="UP000016930">
    <property type="component" value="Unassembled WGS sequence"/>
</dbReference>
<reference evidence="7 8" key="1">
    <citation type="journal article" date="2012" name="Proc. Natl. Acad. Sci. U.S.A.">
        <title>Comparative genomics of Ceriporiopsis subvermispora and Phanerochaete chrysosporium provide insight into selective ligninolysis.</title>
        <authorList>
            <person name="Fernandez-Fueyo E."/>
            <person name="Ruiz-Duenas F.J."/>
            <person name="Ferreira P."/>
            <person name="Floudas D."/>
            <person name="Hibbett D.S."/>
            <person name="Canessa P."/>
            <person name="Larrondo L.F."/>
            <person name="James T.Y."/>
            <person name="Seelenfreund D."/>
            <person name="Lobos S."/>
            <person name="Polanco R."/>
            <person name="Tello M."/>
            <person name="Honda Y."/>
            <person name="Watanabe T."/>
            <person name="Watanabe T."/>
            <person name="Ryu J.S."/>
            <person name="Kubicek C.P."/>
            <person name="Schmoll M."/>
            <person name="Gaskell J."/>
            <person name="Hammel K.E."/>
            <person name="St John F.J."/>
            <person name="Vanden Wymelenberg A."/>
            <person name="Sabat G."/>
            <person name="Splinter BonDurant S."/>
            <person name="Syed K."/>
            <person name="Yadav J.S."/>
            <person name="Doddapaneni H."/>
            <person name="Subramanian V."/>
            <person name="Lavin J.L."/>
            <person name="Oguiza J.A."/>
            <person name="Perez G."/>
            <person name="Pisabarro A.G."/>
            <person name="Ramirez L."/>
            <person name="Santoyo F."/>
            <person name="Master E."/>
            <person name="Coutinho P.M."/>
            <person name="Henrissat B."/>
            <person name="Lombard V."/>
            <person name="Magnuson J.K."/>
            <person name="Kuees U."/>
            <person name="Hori C."/>
            <person name="Igarashi K."/>
            <person name="Samejima M."/>
            <person name="Held B.W."/>
            <person name="Barry K.W."/>
            <person name="LaButti K.M."/>
            <person name="Lapidus A."/>
            <person name="Lindquist E.A."/>
            <person name="Lucas S.M."/>
            <person name="Riley R."/>
            <person name="Salamov A.A."/>
            <person name="Hoffmeister D."/>
            <person name="Schwenk D."/>
            <person name="Hadar Y."/>
            <person name="Yarden O."/>
            <person name="de Vries R.P."/>
            <person name="Wiebenga A."/>
            <person name="Stenlid J."/>
            <person name="Eastwood D."/>
            <person name="Grigoriev I.V."/>
            <person name="Berka R.M."/>
            <person name="Blanchette R.A."/>
            <person name="Kersten P."/>
            <person name="Martinez A.T."/>
            <person name="Vicuna R."/>
            <person name="Cullen D."/>
        </authorList>
    </citation>
    <scope>NUCLEOTIDE SEQUENCE [LARGE SCALE GENOMIC DNA]</scope>
    <source>
        <strain evidence="7 8">B</strain>
    </source>
</reference>
<keyword evidence="5 6" id="KW-0472">Membrane</keyword>
<evidence type="ECO:0000256" key="6">
    <source>
        <dbReference type="SAM" id="Phobius"/>
    </source>
</evidence>
<keyword evidence="3 6" id="KW-0812">Transmembrane</keyword>
<evidence type="ECO:0000256" key="2">
    <source>
        <dbReference type="ARBA" id="ARBA00022448"/>
    </source>
</evidence>
<dbReference type="Gene3D" id="1.20.1250.20">
    <property type="entry name" value="MFS general substrate transporter like domains"/>
    <property type="match status" value="1"/>
</dbReference>
<dbReference type="AlphaFoldDB" id="M2P875"/>
<dbReference type="SUPFAM" id="SSF103473">
    <property type="entry name" value="MFS general substrate transporter"/>
    <property type="match status" value="1"/>
</dbReference>
<dbReference type="InterPro" id="IPR011701">
    <property type="entry name" value="MFS"/>
</dbReference>
<dbReference type="STRING" id="914234.M2P875"/>